<dbReference type="eggNOG" id="COG0457">
    <property type="taxonomic scope" value="Bacteria"/>
</dbReference>
<sequence length="385" mass="43829">MRALILCLAMLAGTAQAAMSPIMASKVQEAWALYEADKLDQAIDILAPLEPRDGESKAYVARLLGSLYWAAEQPDKALEQLQIALDSGVLNEMTSAQTRRMVADILLMNERFRDALGHYQWLRDNAPAELVNADLHLRIAQSHFRLEQWAEVIPAARAAVALESSVSPYQMMLTAYQQLQNWPEALKVTAALIELEPERLSWWRQRASVQLRLNDQEAALRTLALAEQNNLLTSEGDYRSLIQLFNNRGLPELAARFLAGQLGKHIDDDVERRVELARYWQMAREWDAAQQAWGRAAELDSQYRVNQFEVLVMASEFRQAVALLPALDALKLDNDDRLRVEMMAVRAYYQMGDYADALARAERARHYDRESADPWMAFLQEKLAL</sequence>
<dbReference type="Gene3D" id="1.25.40.10">
    <property type="entry name" value="Tetratricopeptide repeat domain"/>
    <property type="match status" value="2"/>
</dbReference>
<dbReference type="AlphaFoldDB" id="E1SNE5"/>
<keyword evidence="2" id="KW-0802">TPR repeat</keyword>
<gene>
    <name evidence="4" type="ordered locus">Fbal_1425</name>
</gene>
<dbReference type="HOGENOM" id="CLU_038151_1_0_6"/>
<keyword evidence="3" id="KW-0732">Signal</keyword>
<dbReference type="PANTHER" id="PTHR45586:SF1">
    <property type="entry name" value="LIPOPOLYSACCHARIDE ASSEMBLY PROTEIN B"/>
    <property type="match status" value="1"/>
</dbReference>
<dbReference type="OrthoDB" id="5592888at2"/>
<dbReference type="PANTHER" id="PTHR45586">
    <property type="entry name" value="TPR REPEAT-CONTAINING PROTEIN PA4667"/>
    <property type="match status" value="1"/>
</dbReference>
<evidence type="ECO:0000256" key="2">
    <source>
        <dbReference type="ARBA" id="ARBA00022803"/>
    </source>
</evidence>
<dbReference type="EMBL" id="CP002209">
    <property type="protein sequence ID" value="ADN75629.1"/>
    <property type="molecule type" value="Genomic_DNA"/>
</dbReference>
<evidence type="ECO:0000256" key="3">
    <source>
        <dbReference type="SAM" id="SignalP"/>
    </source>
</evidence>
<keyword evidence="1" id="KW-0677">Repeat</keyword>
<proteinExistence type="predicted"/>
<dbReference type="GeneID" id="67181644"/>
<dbReference type="Proteomes" id="UP000006683">
    <property type="component" value="Chromosome"/>
</dbReference>
<dbReference type="STRING" id="550540.Fbal_1425"/>
<evidence type="ECO:0000256" key="1">
    <source>
        <dbReference type="ARBA" id="ARBA00022737"/>
    </source>
</evidence>
<accession>E1SNE5</accession>
<feature type="chain" id="PRO_5003150977" description="TPR repeat-containing protein" evidence="3">
    <location>
        <begin position="18"/>
        <end position="385"/>
    </location>
</feature>
<organism evidence="4 5">
    <name type="scientific">Ferrimonas balearica (strain DSM 9799 / CCM 4581 / KCTC 23876 / PAT)</name>
    <dbReference type="NCBI Taxonomy" id="550540"/>
    <lineage>
        <taxon>Bacteria</taxon>
        <taxon>Pseudomonadati</taxon>
        <taxon>Pseudomonadota</taxon>
        <taxon>Gammaproteobacteria</taxon>
        <taxon>Alteromonadales</taxon>
        <taxon>Ferrimonadaceae</taxon>
        <taxon>Ferrimonas</taxon>
    </lineage>
</organism>
<evidence type="ECO:0000313" key="5">
    <source>
        <dbReference type="Proteomes" id="UP000006683"/>
    </source>
</evidence>
<dbReference type="RefSeq" id="WP_013344935.1">
    <property type="nucleotide sequence ID" value="NC_014541.1"/>
</dbReference>
<evidence type="ECO:0000313" key="4">
    <source>
        <dbReference type="EMBL" id="ADN75629.1"/>
    </source>
</evidence>
<protein>
    <recommendedName>
        <fullName evidence="6">TPR repeat-containing protein</fullName>
    </recommendedName>
</protein>
<dbReference type="SUPFAM" id="SSF48452">
    <property type="entry name" value="TPR-like"/>
    <property type="match status" value="3"/>
</dbReference>
<feature type="signal peptide" evidence="3">
    <location>
        <begin position="1"/>
        <end position="17"/>
    </location>
</feature>
<reference evidence="4 5" key="1">
    <citation type="journal article" date="2010" name="Stand. Genomic Sci.">
        <title>Complete genome sequence of Ferrimonas balearica type strain (PAT).</title>
        <authorList>
            <person name="Nolan M."/>
            <person name="Sikorski J."/>
            <person name="Davenport K."/>
            <person name="Lucas S."/>
            <person name="Glavina Del Rio T."/>
            <person name="Tice H."/>
            <person name="Cheng J."/>
            <person name="Goodwin L."/>
            <person name="Pitluck S."/>
            <person name="Liolios K."/>
            <person name="Ivanova N."/>
            <person name="Mavromatis K."/>
            <person name="Ovchinnikova G."/>
            <person name="Pati A."/>
            <person name="Chen A."/>
            <person name="Palaniappan K."/>
            <person name="Land M."/>
            <person name="Hauser L."/>
            <person name="Chang Y."/>
            <person name="Jeffries C."/>
            <person name="Tapia R."/>
            <person name="Brettin T."/>
            <person name="Detter J."/>
            <person name="Han C."/>
            <person name="Yasawong M."/>
            <person name="Rohde M."/>
            <person name="Tindall B."/>
            <person name="Goker M."/>
            <person name="Woyke T."/>
            <person name="Bristow J."/>
            <person name="Eisen J."/>
            <person name="Markowitz V."/>
            <person name="Hugenholtz P."/>
            <person name="Kyrpides N."/>
            <person name="Klenk H."/>
            <person name="Lapidus A."/>
        </authorList>
    </citation>
    <scope>NUCLEOTIDE SEQUENCE [LARGE SCALE GENOMIC DNA]</scope>
    <source>
        <strain evidence="5">DSM 9799 / CCM 4581 / KCTC 23876 / PAT</strain>
    </source>
</reference>
<dbReference type="InterPro" id="IPR011990">
    <property type="entry name" value="TPR-like_helical_dom_sf"/>
</dbReference>
<keyword evidence="5" id="KW-1185">Reference proteome</keyword>
<dbReference type="InterPro" id="IPR051012">
    <property type="entry name" value="CellSynth/LPSAsmb/PSIAsmb"/>
</dbReference>
<name>E1SNE5_FERBD</name>
<dbReference type="Pfam" id="PF13432">
    <property type="entry name" value="TPR_16"/>
    <property type="match status" value="3"/>
</dbReference>
<evidence type="ECO:0008006" key="6">
    <source>
        <dbReference type="Google" id="ProtNLM"/>
    </source>
</evidence>
<dbReference type="KEGG" id="fbl:Fbal_1425"/>